<keyword evidence="1" id="KW-0472">Membrane</keyword>
<dbReference type="OrthoDB" id="346406at2157"/>
<keyword evidence="1" id="KW-1133">Transmembrane helix</keyword>
<dbReference type="RefSeq" id="WP_058581261.1">
    <property type="nucleotide sequence ID" value="NZ_LOPU01000018.1"/>
</dbReference>
<dbReference type="Proteomes" id="UP000054387">
    <property type="component" value="Unassembled WGS sequence"/>
</dbReference>
<feature type="transmembrane region" description="Helical" evidence="1">
    <location>
        <begin position="28"/>
        <end position="48"/>
    </location>
</feature>
<evidence type="ECO:0008006" key="4">
    <source>
        <dbReference type="Google" id="ProtNLM"/>
    </source>
</evidence>
<keyword evidence="3" id="KW-1185">Reference proteome</keyword>
<feature type="transmembrane region" description="Helical" evidence="1">
    <location>
        <begin position="60"/>
        <end position="80"/>
    </location>
</feature>
<dbReference type="EMBL" id="LOPU01000018">
    <property type="protein sequence ID" value="KTG09906.1"/>
    <property type="molecule type" value="Genomic_DNA"/>
</dbReference>
<gene>
    <name evidence="2" type="ORF">AUR64_09785</name>
</gene>
<dbReference type="STRING" id="1514971.AUR64_09785"/>
<accession>A0A0W1RA06</accession>
<comment type="caution">
    <text evidence="2">The sequence shown here is derived from an EMBL/GenBank/DDBJ whole genome shotgun (WGS) entry which is preliminary data.</text>
</comment>
<evidence type="ECO:0000313" key="2">
    <source>
        <dbReference type="EMBL" id="KTG09906.1"/>
    </source>
</evidence>
<keyword evidence="1" id="KW-0812">Transmembrane</keyword>
<evidence type="ECO:0000313" key="3">
    <source>
        <dbReference type="Proteomes" id="UP000054387"/>
    </source>
</evidence>
<sequence>MTDTLGKLEFRLLTSNWQSWNHPLRAKLLFLALIVGGGVASILLQIELEHLGYSALPGELTTAVFCLGFPSFGLVVLALVD</sequence>
<reference evidence="2 3" key="1">
    <citation type="submission" date="2015-12" db="EMBL/GenBank/DDBJ databases">
        <title>Haloprofundus marisrubri gen. nov., sp. nov., an extremely halophilic archaeon isolated from the Discovery deep brine-seawater interface in the Red Sea.</title>
        <authorList>
            <person name="Zhang G."/>
            <person name="Stingl U."/>
            <person name="Rashid M."/>
        </authorList>
    </citation>
    <scope>NUCLEOTIDE SEQUENCE [LARGE SCALE GENOMIC DNA]</scope>
    <source>
        <strain evidence="2 3">SB9</strain>
    </source>
</reference>
<name>A0A0W1RA06_9EURY</name>
<evidence type="ECO:0000256" key="1">
    <source>
        <dbReference type="SAM" id="Phobius"/>
    </source>
</evidence>
<dbReference type="AlphaFoldDB" id="A0A0W1RA06"/>
<organism evidence="2 3">
    <name type="scientific">Haloprofundus marisrubri</name>
    <dbReference type="NCBI Taxonomy" id="1514971"/>
    <lineage>
        <taxon>Archaea</taxon>
        <taxon>Methanobacteriati</taxon>
        <taxon>Methanobacteriota</taxon>
        <taxon>Stenosarchaea group</taxon>
        <taxon>Halobacteria</taxon>
        <taxon>Halobacteriales</taxon>
        <taxon>Haloferacaceae</taxon>
        <taxon>Haloprofundus</taxon>
    </lineage>
</organism>
<protein>
    <recommendedName>
        <fullName evidence="4">ABC transporter permease</fullName>
    </recommendedName>
</protein>
<proteinExistence type="predicted"/>